<dbReference type="GO" id="GO:0003677">
    <property type="term" value="F:DNA binding"/>
    <property type="evidence" value="ECO:0007669"/>
    <property type="project" value="InterPro"/>
</dbReference>
<dbReference type="AlphaFoldDB" id="A8ZP68"/>
<dbReference type="InterPro" id="IPR036887">
    <property type="entry name" value="HTH_APSES_sf"/>
</dbReference>
<dbReference type="EMBL" id="CP000842">
    <property type="protein sequence ID" value="ABW32804.1"/>
    <property type="molecule type" value="Genomic_DNA"/>
</dbReference>
<dbReference type="HOGENOM" id="CLU_1037601_0_0_3"/>
<dbReference type="SUPFAM" id="SSF54616">
    <property type="entry name" value="DNA-binding domain of Mlu1-box binding protein MBP1"/>
    <property type="match status" value="1"/>
</dbReference>
<sequence length="282" mass="31185">MNISEDIMETNILAHQIHGVSVGMQKADGYVNATKACEAYKVATGKTKRTENWTRSARAKAYIAYVASVTRKSVTELVLVRKGGTPEEQGTWIHPDLAIAFGTWLSVEFEYQLTQWVKEWESSQRPPINIDPDQPSPHEIESVLQATFGEVVEPARLAIVKSSAIVGVHPEWSAIMSEGLDALPSLPPEEQTYTPTELGQLLEPKLSAIRVNKLLEAAGYQESYRTARNVLKWKPIDKAGDLAVITLEEKSNGKPIESLRWKHSVVDVLLSLVADSEQAKVG</sequence>
<keyword evidence="2" id="KW-0614">Plasmid</keyword>
<evidence type="ECO:0000313" key="3">
    <source>
        <dbReference type="Proteomes" id="UP000000268"/>
    </source>
</evidence>
<feature type="domain" description="KilA-N" evidence="1">
    <location>
        <begin position="11"/>
        <end position="120"/>
    </location>
</feature>
<protein>
    <submittedName>
        <fullName evidence="2">KilA-N domain family protein</fullName>
    </submittedName>
</protein>
<dbReference type="Pfam" id="PF04383">
    <property type="entry name" value="KilA-N"/>
    <property type="match status" value="1"/>
</dbReference>
<geneLocation type="plasmid" evidence="2 3">
    <name>pREB5</name>
</geneLocation>
<dbReference type="SMART" id="SM01252">
    <property type="entry name" value="KilA-N"/>
    <property type="match status" value="1"/>
</dbReference>
<reference evidence="2 3" key="1">
    <citation type="journal article" date="2008" name="Proc. Natl. Acad. Sci. U.S.A.">
        <title>Niche adaptation and genome expansion in the chlorophyll d-producing cyanobacterium Acaryochloris marina.</title>
        <authorList>
            <person name="Swingley W.D."/>
            <person name="Chen M."/>
            <person name="Cheung P.C."/>
            <person name="Conrad A.L."/>
            <person name="Dejesa L.C."/>
            <person name="Hao J."/>
            <person name="Honchak B.M."/>
            <person name="Karbach L.E."/>
            <person name="Kurdoglu A."/>
            <person name="Lahiri S."/>
            <person name="Mastrian S.D."/>
            <person name="Miyashita H."/>
            <person name="Page L."/>
            <person name="Ramakrishna P."/>
            <person name="Satoh S."/>
            <person name="Sattley W.M."/>
            <person name="Shimada Y."/>
            <person name="Taylor H.L."/>
            <person name="Tomo T."/>
            <person name="Tsuchiya T."/>
            <person name="Wang Z.T."/>
            <person name="Raymond J."/>
            <person name="Mimuro M."/>
            <person name="Blankenship R.E."/>
            <person name="Touchman J.W."/>
        </authorList>
    </citation>
    <scope>NUCLEOTIDE SEQUENCE [LARGE SCALE GENOMIC DNA]</scope>
    <source>
        <strain evidence="3">MBIC 11017</strain>
        <plasmid evidence="3">Plasmid pREB5</plasmid>
    </source>
</reference>
<gene>
    <name evidence="2" type="ordered locus">AM1_E0034</name>
</gene>
<name>A8ZP68_ACAM1</name>
<dbReference type="InterPro" id="IPR018004">
    <property type="entry name" value="KilA/APSES_HTH"/>
</dbReference>
<proteinExistence type="predicted"/>
<dbReference type="Proteomes" id="UP000000268">
    <property type="component" value="Plasmid pREB5"/>
</dbReference>
<accession>A8ZP68</accession>
<dbReference type="KEGG" id="amr:AM1_E0034"/>
<evidence type="ECO:0000313" key="2">
    <source>
        <dbReference type="EMBL" id="ABW32804.1"/>
    </source>
</evidence>
<keyword evidence="3" id="KW-1185">Reference proteome</keyword>
<organism evidence="2 3">
    <name type="scientific">Acaryochloris marina (strain MBIC 11017)</name>
    <dbReference type="NCBI Taxonomy" id="329726"/>
    <lineage>
        <taxon>Bacteria</taxon>
        <taxon>Bacillati</taxon>
        <taxon>Cyanobacteriota</taxon>
        <taxon>Cyanophyceae</taxon>
        <taxon>Acaryochloridales</taxon>
        <taxon>Acaryochloridaceae</taxon>
        <taxon>Acaryochloris</taxon>
    </lineage>
</organism>
<dbReference type="PROSITE" id="PS51301">
    <property type="entry name" value="KILA_N"/>
    <property type="match status" value="1"/>
</dbReference>
<dbReference type="InterPro" id="IPR017880">
    <property type="entry name" value="KilA_N"/>
</dbReference>
<evidence type="ECO:0000259" key="1">
    <source>
        <dbReference type="PROSITE" id="PS51301"/>
    </source>
</evidence>